<dbReference type="GO" id="GO:0016020">
    <property type="term" value="C:membrane"/>
    <property type="evidence" value="ECO:0007669"/>
    <property type="project" value="TreeGrafter"/>
</dbReference>
<proteinExistence type="predicted"/>
<accession>A0A4V2JA02</accession>
<sequence length="275" mass="31579">MKRFTIFILVFLAYPVSYGQVKVNPNGKFFNYNGTKIYYEDSGTGEPLLLLHKFFGTADNWKPYAKDYSKQFRTIAVDMIGHGRSDIYNKEDLDFNDEEYAKIILALLDSLKLDKVNAIGASGGGTTLHYLNLMQPERFKSIITIGGHIYFSTECREIIARSGIERFMNAAKSHGPEKQEYLAKAFWEYRNVNENNPSFTSDKLNTFKANWLVVLGDDDPFVPLQLGIEMHEGIPNSWLWIVPHGGHTPHLNEDFQTEFKRVSLEFLTGKWNKND</sequence>
<dbReference type="OrthoDB" id="9780932at2"/>
<dbReference type="Proteomes" id="UP000291142">
    <property type="component" value="Unassembled WGS sequence"/>
</dbReference>
<evidence type="ECO:0000313" key="2">
    <source>
        <dbReference type="EMBL" id="TBN02753.1"/>
    </source>
</evidence>
<dbReference type="PANTHER" id="PTHR43798:SF33">
    <property type="entry name" value="HYDROLASE, PUTATIVE (AFU_ORTHOLOGUE AFUA_2G14860)-RELATED"/>
    <property type="match status" value="1"/>
</dbReference>
<keyword evidence="2" id="KW-0378">Hydrolase</keyword>
<dbReference type="EMBL" id="SIRT01000009">
    <property type="protein sequence ID" value="TBN02753.1"/>
    <property type="molecule type" value="Genomic_DNA"/>
</dbReference>
<dbReference type="InterPro" id="IPR050266">
    <property type="entry name" value="AB_hydrolase_sf"/>
</dbReference>
<comment type="caution">
    <text evidence="2">The sequence shown here is derived from an EMBL/GenBank/DDBJ whole genome shotgun (WGS) entry which is preliminary data.</text>
</comment>
<evidence type="ECO:0000313" key="3">
    <source>
        <dbReference type="Proteomes" id="UP000291142"/>
    </source>
</evidence>
<dbReference type="RefSeq" id="WP_130964706.1">
    <property type="nucleotide sequence ID" value="NZ_SIRT01000009.1"/>
</dbReference>
<reference evidence="2 3" key="1">
    <citation type="submission" date="2019-02" db="EMBL/GenBank/DDBJ databases">
        <title>Hyunsoonleella sp., isolated from marine sediment.</title>
        <authorList>
            <person name="Liu B.-T."/>
        </authorList>
    </citation>
    <scope>NUCLEOTIDE SEQUENCE [LARGE SCALE GENOMIC DNA]</scope>
    <source>
        <strain evidence="2 3">T58</strain>
    </source>
</reference>
<dbReference type="Gene3D" id="3.40.50.1820">
    <property type="entry name" value="alpha/beta hydrolase"/>
    <property type="match status" value="1"/>
</dbReference>
<dbReference type="InterPro" id="IPR000073">
    <property type="entry name" value="AB_hydrolase_1"/>
</dbReference>
<gene>
    <name evidence="2" type="ORF">EYD45_11555</name>
</gene>
<dbReference type="AlphaFoldDB" id="A0A4V2JA02"/>
<protein>
    <submittedName>
        <fullName evidence="2">Alpha/beta hydrolase</fullName>
    </submittedName>
</protein>
<dbReference type="Pfam" id="PF00561">
    <property type="entry name" value="Abhydrolase_1"/>
    <property type="match status" value="1"/>
</dbReference>
<feature type="domain" description="AB hydrolase-1" evidence="1">
    <location>
        <begin position="47"/>
        <end position="147"/>
    </location>
</feature>
<dbReference type="SUPFAM" id="SSF53474">
    <property type="entry name" value="alpha/beta-Hydrolases"/>
    <property type="match status" value="1"/>
</dbReference>
<organism evidence="2 3">
    <name type="scientific">Hyunsoonleella flava</name>
    <dbReference type="NCBI Taxonomy" id="2527939"/>
    <lineage>
        <taxon>Bacteria</taxon>
        <taxon>Pseudomonadati</taxon>
        <taxon>Bacteroidota</taxon>
        <taxon>Flavobacteriia</taxon>
        <taxon>Flavobacteriales</taxon>
        <taxon>Flavobacteriaceae</taxon>
    </lineage>
</organism>
<dbReference type="InterPro" id="IPR029058">
    <property type="entry name" value="AB_hydrolase_fold"/>
</dbReference>
<name>A0A4V2JA02_9FLAO</name>
<keyword evidence="3" id="KW-1185">Reference proteome</keyword>
<dbReference type="GO" id="GO:0016787">
    <property type="term" value="F:hydrolase activity"/>
    <property type="evidence" value="ECO:0007669"/>
    <property type="project" value="UniProtKB-KW"/>
</dbReference>
<evidence type="ECO:0000259" key="1">
    <source>
        <dbReference type="Pfam" id="PF00561"/>
    </source>
</evidence>
<dbReference type="PANTHER" id="PTHR43798">
    <property type="entry name" value="MONOACYLGLYCEROL LIPASE"/>
    <property type="match status" value="1"/>
</dbReference>